<name>A0A6P7HDI0_DIAVI</name>
<dbReference type="EnsemblMetazoa" id="XM_028299872.1">
    <property type="protein sequence ID" value="XP_028155673.1"/>
    <property type="gene ID" value="LOC114349488"/>
</dbReference>
<feature type="chain" id="PRO_5028357775" evidence="1">
    <location>
        <begin position="23"/>
        <end position="157"/>
    </location>
</feature>
<evidence type="ECO:0000256" key="1">
    <source>
        <dbReference type="SAM" id="SignalP"/>
    </source>
</evidence>
<reference evidence="4" key="1">
    <citation type="submission" date="2025-04" db="UniProtKB">
        <authorList>
            <consortium name="RefSeq"/>
        </authorList>
    </citation>
    <scope>IDENTIFICATION</scope>
    <source>
        <tissue evidence="4">Whole insect</tissue>
    </source>
</reference>
<dbReference type="Proteomes" id="UP001652700">
    <property type="component" value="Unplaced"/>
</dbReference>
<dbReference type="OrthoDB" id="6772584at2759"/>
<protein>
    <submittedName>
        <fullName evidence="4">Uncharacterized protein LOC114349488 isoform X1</fullName>
    </submittedName>
</protein>
<accession>A0A6P7HDI0</accession>
<dbReference type="GeneID" id="114349488"/>
<organism evidence="4">
    <name type="scientific">Diabrotica virgifera virgifera</name>
    <name type="common">western corn rootworm</name>
    <dbReference type="NCBI Taxonomy" id="50390"/>
    <lineage>
        <taxon>Eukaryota</taxon>
        <taxon>Metazoa</taxon>
        <taxon>Ecdysozoa</taxon>
        <taxon>Arthropoda</taxon>
        <taxon>Hexapoda</taxon>
        <taxon>Insecta</taxon>
        <taxon>Pterygota</taxon>
        <taxon>Neoptera</taxon>
        <taxon>Endopterygota</taxon>
        <taxon>Coleoptera</taxon>
        <taxon>Polyphaga</taxon>
        <taxon>Cucujiformia</taxon>
        <taxon>Chrysomeloidea</taxon>
        <taxon>Chrysomelidae</taxon>
        <taxon>Galerucinae</taxon>
        <taxon>Diabroticina</taxon>
        <taxon>Diabroticites</taxon>
        <taxon>Diabrotica</taxon>
    </lineage>
</organism>
<evidence type="ECO:0000313" key="2">
    <source>
        <dbReference type="EnsemblMetazoa" id="XP_028155673.1"/>
    </source>
</evidence>
<reference evidence="2" key="2">
    <citation type="submission" date="2025-05" db="UniProtKB">
        <authorList>
            <consortium name="EnsemblMetazoa"/>
        </authorList>
    </citation>
    <scope>IDENTIFICATION</scope>
</reference>
<keyword evidence="3" id="KW-1185">Reference proteome</keyword>
<sequence>MKNLYIIFFVAIILVVVKNVEPGMQLEGHCVKVFYKQNNYYNIKCFKLENDFLTIRTDQNDTIQLKESDEIDNCYTLLRNGKDENVTCLDISTINCVRPGEPSWTNAKRESRQVSCTRQESESQFYSLAHKDLVILIKEVGPHRLLIHIPNLRPPRE</sequence>
<keyword evidence="1" id="KW-0732">Signal</keyword>
<evidence type="ECO:0000313" key="3">
    <source>
        <dbReference type="Proteomes" id="UP001652700"/>
    </source>
</evidence>
<gene>
    <name evidence="4" type="primary">LOC114349488</name>
</gene>
<feature type="signal peptide" evidence="1">
    <location>
        <begin position="1"/>
        <end position="22"/>
    </location>
</feature>
<dbReference type="RefSeq" id="XP_028155673.1">
    <property type="nucleotide sequence ID" value="XM_028299872.1"/>
</dbReference>
<dbReference type="AlphaFoldDB" id="A0A6P7HDI0"/>
<evidence type="ECO:0000313" key="4">
    <source>
        <dbReference type="RefSeq" id="XP_028155673.1"/>
    </source>
</evidence>
<dbReference type="KEGG" id="dvv:114349488"/>
<proteinExistence type="predicted"/>